<dbReference type="GO" id="GO:0009063">
    <property type="term" value="P:amino acid catabolic process"/>
    <property type="evidence" value="ECO:0007669"/>
    <property type="project" value="TreeGrafter"/>
</dbReference>
<feature type="domain" description="Electron transfer flavoprotein alpha/beta-subunit N-terminal" evidence="6">
    <location>
        <begin position="70"/>
        <end position="260"/>
    </location>
</feature>
<dbReference type="InterPro" id="IPR012255">
    <property type="entry name" value="ETF_b"/>
</dbReference>
<comment type="subcellular location">
    <subcellularLocation>
        <location evidence="1">Mitochondrion matrix</location>
    </subcellularLocation>
</comment>
<dbReference type="InterPro" id="IPR033948">
    <property type="entry name" value="ETF_beta_N"/>
</dbReference>
<evidence type="ECO:0000256" key="2">
    <source>
        <dbReference type="ARBA" id="ARBA00007557"/>
    </source>
</evidence>
<sequence>FDQEKKIKNRESFSFWIPSQSNVCCPFKLTLSSLIVARVEHLSPPAKMKIMVAVKRVIDYAVKIRVKPDKSGVETQNVKMSMNPFCEIALEEALRIKEAGLASEVVAVTIGPKQSIDTLRTGLAMGADRGIHVEATGDLFPLAVAKLFKALVEIEKPGLIILGKQAIDNDCNQTGQMVAGLLGWPQGTFASKVVLDKEKQEVMVDREVDGGLETVCLNLPAVITTDLRLNQPRYATLPNIMKAKSKPVKKYTPEELNVGTKSDLEVVEITEPPKRKAGVLVSSVDELIDKLRNEAHVI</sequence>
<organism evidence="7 8">
    <name type="scientific">Linum tenue</name>
    <dbReference type="NCBI Taxonomy" id="586396"/>
    <lineage>
        <taxon>Eukaryota</taxon>
        <taxon>Viridiplantae</taxon>
        <taxon>Streptophyta</taxon>
        <taxon>Embryophyta</taxon>
        <taxon>Tracheophyta</taxon>
        <taxon>Spermatophyta</taxon>
        <taxon>Magnoliopsida</taxon>
        <taxon>eudicotyledons</taxon>
        <taxon>Gunneridae</taxon>
        <taxon>Pentapetalae</taxon>
        <taxon>rosids</taxon>
        <taxon>fabids</taxon>
        <taxon>Malpighiales</taxon>
        <taxon>Linaceae</taxon>
        <taxon>Linum</taxon>
    </lineage>
</organism>
<dbReference type="InterPro" id="IPR000049">
    <property type="entry name" value="ET-Flavoprotein_bsu_CS"/>
</dbReference>
<dbReference type="GO" id="GO:0009055">
    <property type="term" value="F:electron transfer activity"/>
    <property type="evidence" value="ECO:0007669"/>
    <property type="project" value="InterPro"/>
</dbReference>
<evidence type="ECO:0000313" key="7">
    <source>
        <dbReference type="EMBL" id="CAI0458011.1"/>
    </source>
</evidence>
<evidence type="ECO:0000256" key="3">
    <source>
        <dbReference type="ARBA" id="ARBA00022448"/>
    </source>
</evidence>
<keyword evidence="8" id="KW-1185">Reference proteome</keyword>
<dbReference type="CDD" id="cd01714">
    <property type="entry name" value="ETF_beta"/>
    <property type="match status" value="1"/>
</dbReference>
<dbReference type="Proteomes" id="UP001154282">
    <property type="component" value="Unassembled WGS sequence"/>
</dbReference>
<dbReference type="FunFam" id="3.40.50.620:FF:000011">
    <property type="entry name" value="Electron transfer flavoprotein subunit beta"/>
    <property type="match status" value="1"/>
</dbReference>
<dbReference type="SUPFAM" id="SSF52402">
    <property type="entry name" value="Adenine nucleotide alpha hydrolases-like"/>
    <property type="match status" value="1"/>
</dbReference>
<protein>
    <recommendedName>
        <fullName evidence="5">Electron transfer flavoprotein subunit beta, mitochondrial</fullName>
    </recommendedName>
</protein>
<evidence type="ECO:0000256" key="5">
    <source>
        <dbReference type="ARBA" id="ARBA00070092"/>
    </source>
</evidence>
<accession>A0AAV0NHF7</accession>
<dbReference type="Pfam" id="PF01012">
    <property type="entry name" value="ETF"/>
    <property type="match status" value="1"/>
</dbReference>
<name>A0AAV0NHF7_9ROSI</name>
<dbReference type="PIRSF" id="PIRSF000090">
    <property type="entry name" value="Beta-ETF"/>
    <property type="match status" value="1"/>
</dbReference>
<comment type="caution">
    <text evidence="7">The sequence shown here is derived from an EMBL/GenBank/DDBJ whole genome shotgun (WGS) entry which is preliminary data.</text>
</comment>
<gene>
    <name evidence="7" type="ORF">LITE_LOCUS33347</name>
</gene>
<feature type="non-terminal residue" evidence="7">
    <location>
        <position position="1"/>
    </location>
</feature>
<dbReference type="GO" id="GO:0033539">
    <property type="term" value="P:fatty acid beta-oxidation using acyl-CoA dehydrogenase"/>
    <property type="evidence" value="ECO:0007669"/>
    <property type="project" value="TreeGrafter"/>
</dbReference>
<dbReference type="PANTHER" id="PTHR21294:SF8">
    <property type="entry name" value="ELECTRON TRANSFER FLAVOPROTEIN SUBUNIT BETA"/>
    <property type="match status" value="1"/>
</dbReference>
<evidence type="ECO:0000313" key="8">
    <source>
        <dbReference type="Proteomes" id="UP001154282"/>
    </source>
</evidence>
<proteinExistence type="inferred from homology"/>
<dbReference type="SMART" id="SM00893">
    <property type="entry name" value="ETF"/>
    <property type="match status" value="1"/>
</dbReference>
<evidence type="ECO:0000256" key="4">
    <source>
        <dbReference type="ARBA" id="ARBA00022982"/>
    </source>
</evidence>
<dbReference type="GO" id="GO:0005759">
    <property type="term" value="C:mitochondrial matrix"/>
    <property type="evidence" value="ECO:0007669"/>
    <property type="project" value="UniProtKB-SubCell"/>
</dbReference>
<evidence type="ECO:0000259" key="6">
    <source>
        <dbReference type="SMART" id="SM00893"/>
    </source>
</evidence>
<dbReference type="InterPro" id="IPR014730">
    <property type="entry name" value="ETF_a/b_N"/>
</dbReference>
<dbReference type="EMBL" id="CAMGYJ010000008">
    <property type="protein sequence ID" value="CAI0458011.1"/>
    <property type="molecule type" value="Genomic_DNA"/>
</dbReference>
<dbReference type="PROSITE" id="PS01065">
    <property type="entry name" value="ETF_BETA"/>
    <property type="match status" value="1"/>
</dbReference>
<dbReference type="PANTHER" id="PTHR21294">
    <property type="entry name" value="ELECTRON TRANSFER FLAVOPROTEIN BETA-SUBUNIT"/>
    <property type="match status" value="1"/>
</dbReference>
<dbReference type="Gene3D" id="3.40.50.620">
    <property type="entry name" value="HUPs"/>
    <property type="match status" value="1"/>
</dbReference>
<comment type="similarity">
    <text evidence="2">Belongs to the ETF beta-subunit/FixA family.</text>
</comment>
<reference evidence="7" key="1">
    <citation type="submission" date="2022-08" db="EMBL/GenBank/DDBJ databases">
        <authorList>
            <person name="Gutierrez-Valencia J."/>
        </authorList>
    </citation>
    <scope>NUCLEOTIDE SEQUENCE</scope>
</reference>
<evidence type="ECO:0000256" key="1">
    <source>
        <dbReference type="ARBA" id="ARBA00004305"/>
    </source>
</evidence>
<keyword evidence="4" id="KW-0249">Electron transport</keyword>
<keyword evidence="3" id="KW-0813">Transport</keyword>
<dbReference type="InterPro" id="IPR014729">
    <property type="entry name" value="Rossmann-like_a/b/a_fold"/>
</dbReference>
<dbReference type="AlphaFoldDB" id="A0AAV0NHF7"/>